<evidence type="ECO:0000256" key="9">
    <source>
        <dbReference type="ARBA" id="ARBA00022741"/>
    </source>
</evidence>
<keyword evidence="11" id="KW-1278">Translocase</keyword>
<evidence type="ECO:0000256" key="1">
    <source>
        <dbReference type="ARBA" id="ARBA00004496"/>
    </source>
</evidence>
<evidence type="ECO:0000256" key="13">
    <source>
        <dbReference type="ARBA" id="ARBA00024818"/>
    </source>
</evidence>
<keyword evidence="5" id="KW-0813">Transport</keyword>
<evidence type="ECO:0000256" key="6">
    <source>
        <dbReference type="ARBA" id="ARBA00022475"/>
    </source>
</evidence>
<proteinExistence type="inferred from homology"/>
<evidence type="ECO:0000256" key="5">
    <source>
        <dbReference type="ARBA" id="ARBA00022448"/>
    </source>
</evidence>
<dbReference type="GO" id="GO:0005737">
    <property type="term" value="C:cytoplasm"/>
    <property type="evidence" value="ECO:0007669"/>
    <property type="project" value="UniProtKB-SubCell"/>
</dbReference>
<dbReference type="AlphaFoldDB" id="A0A0F5MP58"/>
<keyword evidence="6" id="KW-1003">Cell membrane</keyword>
<dbReference type="SUPFAM" id="SSF52540">
    <property type="entry name" value="P-loop containing nucleoside triphosphate hydrolases"/>
    <property type="match status" value="1"/>
</dbReference>
<dbReference type="PATRIC" id="fig|1607817.3.peg.289"/>
<evidence type="ECO:0000256" key="2">
    <source>
        <dbReference type="ARBA" id="ARBA00004515"/>
    </source>
</evidence>
<evidence type="ECO:0000256" key="7">
    <source>
        <dbReference type="ARBA" id="ARBA00022490"/>
    </source>
</evidence>
<dbReference type="InterPro" id="IPR027417">
    <property type="entry name" value="P-loop_NTPase"/>
</dbReference>
<evidence type="ECO:0000256" key="14">
    <source>
        <dbReference type="ARBA" id="ARBA00026081"/>
    </source>
</evidence>
<dbReference type="InterPro" id="IPR032823">
    <property type="entry name" value="BCA_ABC_TP_C"/>
</dbReference>
<gene>
    <name evidence="17" type="ORF">SZ25_00289</name>
</gene>
<comment type="subcellular location">
    <subcellularLocation>
        <location evidence="2">Cell inner membrane</location>
        <topology evidence="2">Peripheral membrane protein</topology>
        <orientation evidence="2">Cytoplasmic side</orientation>
    </subcellularLocation>
    <subcellularLocation>
        <location evidence="1">Cytoplasm</location>
    </subcellularLocation>
</comment>
<dbReference type="GO" id="GO:0016887">
    <property type="term" value="F:ATP hydrolysis activity"/>
    <property type="evidence" value="ECO:0007669"/>
    <property type="project" value="InterPro"/>
</dbReference>
<evidence type="ECO:0000256" key="12">
    <source>
        <dbReference type="ARBA" id="ARBA00023136"/>
    </source>
</evidence>
<evidence type="ECO:0000256" key="11">
    <source>
        <dbReference type="ARBA" id="ARBA00022967"/>
    </source>
</evidence>
<keyword evidence="8" id="KW-0997">Cell inner membrane</keyword>
<feature type="domain" description="ABC transporter" evidence="15">
    <location>
        <begin position="6"/>
        <end position="54"/>
    </location>
</feature>
<dbReference type="Gene3D" id="3.40.50.300">
    <property type="entry name" value="P-loop containing nucleotide triphosphate hydrolases"/>
    <property type="match status" value="1"/>
</dbReference>
<keyword evidence="7" id="KW-0963">Cytoplasm</keyword>
<dbReference type="InterPro" id="IPR003439">
    <property type="entry name" value="ABC_transporter-like_ATP-bd"/>
</dbReference>
<organism evidence="17 18">
    <name type="scientific">Candidatus Arcanibacter lacustris</name>
    <dbReference type="NCBI Taxonomy" id="1607817"/>
    <lineage>
        <taxon>Bacteria</taxon>
        <taxon>Pseudomonadati</taxon>
        <taxon>Pseudomonadota</taxon>
        <taxon>Alphaproteobacteria</taxon>
        <taxon>Rickettsiales</taxon>
        <taxon>Candidatus Arcanibacter</taxon>
    </lineage>
</organism>
<name>A0A0F5MP58_9RICK</name>
<comment type="caution">
    <text evidence="17">The sequence shown here is derived from an EMBL/GenBank/DDBJ whole genome shotgun (WGS) entry which is preliminary data.</text>
</comment>
<sequence length="129" mass="14587">KRQIMLEELLAEFSITHLRYTPSVALSGGERRRVEIARSLAAKPDFILLDEPLAGIDPIAVTDIKNLVLHLKDRNIGVLITDHNVRETLDIVDRAYIIHDGKVLMEGTSEDIVKNQKVRKVYLGENFSL</sequence>
<keyword evidence="18" id="KW-1185">Reference proteome</keyword>
<protein>
    <recommendedName>
        <fullName evidence="4">Lipopolysaccharide export system ATP-binding protein LptB</fullName>
    </recommendedName>
</protein>
<feature type="domain" description="Branched-chain amino acid ATP-binding cassette transporter C-terminal" evidence="16">
    <location>
        <begin position="102"/>
        <end position="127"/>
    </location>
</feature>
<keyword evidence="12" id="KW-0472">Membrane</keyword>
<dbReference type="GO" id="GO:0005524">
    <property type="term" value="F:ATP binding"/>
    <property type="evidence" value="ECO:0007669"/>
    <property type="project" value="UniProtKB-KW"/>
</dbReference>
<comment type="similarity">
    <text evidence="3">Belongs to the ABC transporter superfamily. Outer membrane lipopolysaccharide export (TC 1.B.42) family.</text>
</comment>
<evidence type="ECO:0000313" key="18">
    <source>
        <dbReference type="Proteomes" id="UP000033358"/>
    </source>
</evidence>
<reference evidence="17 18" key="1">
    <citation type="submission" date="2015-02" db="EMBL/GenBank/DDBJ databases">
        <title>Single cell genomics of a rare environmental alphaproteobacterium provides unique insights into Rickettsiaceae evolution.</title>
        <authorList>
            <person name="Martijn J."/>
            <person name="Schulz F."/>
            <person name="Zaremba-Niedzwiedzka K."/>
            <person name="Viklund J."/>
            <person name="Stepanauskas R."/>
            <person name="Andersson S.G.E."/>
            <person name="Horn M."/>
            <person name="Guy L."/>
            <person name="Ettema T.J.G."/>
        </authorList>
    </citation>
    <scope>NUCLEOTIDE SEQUENCE [LARGE SCALE GENOMIC DNA]</scope>
    <source>
        <strain evidence="17 18">SCGC AAA041-L04</strain>
    </source>
</reference>
<evidence type="ECO:0000256" key="8">
    <source>
        <dbReference type="ARBA" id="ARBA00022519"/>
    </source>
</evidence>
<comment type="function">
    <text evidence="13">Part of the ABC transporter complex LptBFG involved in the translocation of lipopolysaccharide (LPS) from the inner membrane to the outer membrane. Probably responsible for energy coupling to the transport system.</text>
</comment>
<dbReference type="InterPro" id="IPR051120">
    <property type="entry name" value="ABC_AA/LPS_Transport"/>
</dbReference>
<dbReference type="PANTHER" id="PTHR45772">
    <property type="entry name" value="CONSERVED COMPONENT OF ABC TRANSPORTER FOR NATURAL AMINO ACIDS-RELATED"/>
    <property type="match status" value="1"/>
</dbReference>
<evidence type="ECO:0000256" key="4">
    <source>
        <dbReference type="ARBA" id="ARBA00017803"/>
    </source>
</evidence>
<keyword evidence="9" id="KW-0547">Nucleotide-binding</keyword>
<evidence type="ECO:0000313" key="17">
    <source>
        <dbReference type="EMBL" id="KKB96618.1"/>
    </source>
</evidence>
<feature type="non-terminal residue" evidence="17">
    <location>
        <position position="1"/>
    </location>
</feature>
<evidence type="ECO:0000256" key="3">
    <source>
        <dbReference type="ARBA" id="ARBA00010865"/>
    </source>
</evidence>
<dbReference type="Pfam" id="PF00005">
    <property type="entry name" value="ABC_tran"/>
    <property type="match status" value="1"/>
</dbReference>
<dbReference type="Pfam" id="PF12399">
    <property type="entry name" value="BCA_ABC_TP_C"/>
    <property type="match status" value="1"/>
</dbReference>
<evidence type="ECO:0000256" key="10">
    <source>
        <dbReference type="ARBA" id="ARBA00022840"/>
    </source>
</evidence>
<dbReference type="GO" id="GO:0005886">
    <property type="term" value="C:plasma membrane"/>
    <property type="evidence" value="ECO:0007669"/>
    <property type="project" value="UniProtKB-SubCell"/>
</dbReference>
<keyword evidence="10" id="KW-0067">ATP-binding</keyword>
<dbReference type="PANTHER" id="PTHR45772:SF10">
    <property type="entry name" value="LIPOPOLYSACCHARIDE EXPORT SYSTEM ATP-BINDING PROTEIN LPTB"/>
    <property type="match status" value="1"/>
</dbReference>
<dbReference type="Proteomes" id="UP000033358">
    <property type="component" value="Unassembled WGS sequence"/>
</dbReference>
<accession>A0A0F5MP58</accession>
<comment type="subunit">
    <text evidence="14">Component of the lipopolysaccharide transport and assembly complex. The LptBFG transporter is composed of two ATP-binding proteins (LptB) and two transmembrane proteins (LptF and LptG).</text>
</comment>
<evidence type="ECO:0000259" key="16">
    <source>
        <dbReference type="Pfam" id="PF12399"/>
    </source>
</evidence>
<evidence type="ECO:0000259" key="15">
    <source>
        <dbReference type="Pfam" id="PF00005"/>
    </source>
</evidence>
<dbReference type="EMBL" id="JYHA01000043">
    <property type="protein sequence ID" value="KKB96618.1"/>
    <property type="molecule type" value="Genomic_DNA"/>
</dbReference>